<evidence type="ECO:0000313" key="2">
    <source>
        <dbReference type="Proteomes" id="UP000278756"/>
    </source>
</evidence>
<reference evidence="2" key="2">
    <citation type="journal article" date="2017" name="Plant Physiol. Biochem.">
        <title>Differential oxidative and antioxidative response of duckweed Lemna minor toward plant growth promoting/inhibiting bacteria.</title>
        <authorList>
            <person name="Ishizawa H."/>
            <person name="Kuroda M."/>
            <person name="Morikawa M."/>
            <person name="Ike M."/>
        </authorList>
    </citation>
    <scope>NUCLEOTIDE SEQUENCE [LARGE SCALE GENOMIC DNA]</scope>
    <source>
        <strain evidence="2">M6</strain>
    </source>
</reference>
<accession>A0A3G9G560</accession>
<dbReference type="Pfam" id="PF07237">
    <property type="entry name" value="DUF1428"/>
    <property type="match status" value="1"/>
</dbReference>
<organism evidence="1 2">
    <name type="scientific">Asticcacaulis excentricus</name>
    <dbReference type="NCBI Taxonomy" id="78587"/>
    <lineage>
        <taxon>Bacteria</taxon>
        <taxon>Pseudomonadati</taxon>
        <taxon>Pseudomonadota</taxon>
        <taxon>Alphaproteobacteria</taxon>
        <taxon>Caulobacterales</taxon>
        <taxon>Caulobacteraceae</taxon>
        <taxon>Asticcacaulis</taxon>
    </lineage>
</organism>
<dbReference type="OrthoDB" id="9792392at2"/>
<protein>
    <recommendedName>
        <fullName evidence="3">RNA signal recognition particle 4.5S RNA</fullName>
    </recommendedName>
</protein>
<dbReference type="AlphaFoldDB" id="A0A3G9G560"/>
<dbReference type="InterPro" id="IPR011008">
    <property type="entry name" value="Dimeric_a/b-barrel"/>
</dbReference>
<evidence type="ECO:0000313" key="1">
    <source>
        <dbReference type="EMBL" id="BBF81035.1"/>
    </source>
</evidence>
<sequence>MSYVDGFLIPVPKENRAAYKKMAETAAEVFKEYGALQVVECWGDDLPEGDEGVSFRNAARGKLSDSVVFSWVMWPSKEARDEANEKIMDDPRMQPSEDMPFDGAKLVYGGFQVLVENRAE</sequence>
<name>A0A3G9G560_9CAUL</name>
<reference evidence="2" key="1">
    <citation type="journal article" date="2017" name="Biotechnol. Biofuels">
        <title>Evaluation of environmental bacterial communities as a factor affecting the growth of duckweed Lemna minor.</title>
        <authorList>
            <person name="Ishizawa H."/>
            <person name="Kuroda M."/>
            <person name="Morikawa M."/>
            <person name="Ike M."/>
        </authorList>
    </citation>
    <scope>NUCLEOTIDE SEQUENCE [LARGE SCALE GENOMIC DNA]</scope>
    <source>
        <strain evidence="2">M6</strain>
    </source>
</reference>
<dbReference type="EMBL" id="AP018827">
    <property type="protein sequence ID" value="BBF81035.1"/>
    <property type="molecule type" value="Genomic_DNA"/>
</dbReference>
<evidence type="ECO:0008006" key="3">
    <source>
        <dbReference type="Google" id="ProtNLM"/>
    </source>
</evidence>
<dbReference type="InterPro" id="IPR009874">
    <property type="entry name" value="DUF1428"/>
</dbReference>
<proteinExistence type="predicted"/>
<dbReference type="RefSeq" id="WP_126421822.1">
    <property type="nucleotide sequence ID" value="NZ_AP018827.1"/>
</dbReference>
<gene>
    <name evidence="1" type="ORF">EM6_1630</name>
</gene>
<dbReference type="SUPFAM" id="SSF54909">
    <property type="entry name" value="Dimeric alpha+beta barrel"/>
    <property type="match status" value="1"/>
</dbReference>
<dbReference type="Proteomes" id="UP000278756">
    <property type="component" value="Chromosome 1"/>
</dbReference>
<dbReference type="PIRSF" id="PIRSF007028">
    <property type="entry name" value="UCP007028"/>
    <property type="match status" value="1"/>
</dbReference>
<dbReference type="Gene3D" id="3.30.70.100">
    <property type="match status" value="1"/>
</dbReference>